<dbReference type="InterPro" id="IPR001647">
    <property type="entry name" value="HTH_TetR"/>
</dbReference>
<sequence>MPERGTATRERILATAERLFAEYGVLSVSNRQISQAAGQGNNAAVSYHFGSRTALIQAIVRRHTEQIEQLRLQRLADADSFTSLRDWVDCLVRPYLAYLDSLGSPTWFARFSAQLMTDPELRDIMITESLTSPTLLVILDGQNRHLAELPLAVREERWGMVHQLLVHVWAERERALAEGTPTPRSSWDDAATGLIDAVVGLLTAPVSPGV</sequence>
<dbReference type="GO" id="GO:0003700">
    <property type="term" value="F:DNA-binding transcription factor activity"/>
    <property type="evidence" value="ECO:0007669"/>
    <property type="project" value="TreeGrafter"/>
</dbReference>
<keyword evidence="2" id="KW-0238">DNA-binding</keyword>
<dbReference type="InterPro" id="IPR050109">
    <property type="entry name" value="HTH-type_TetR-like_transc_reg"/>
</dbReference>
<dbReference type="GO" id="GO:0000976">
    <property type="term" value="F:transcription cis-regulatory region binding"/>
    <property type="evidence" value="ECO:0007669"/>
    <property type="project" value="TreeGrafter"/>
</dbReference>
<dbReference type="SUPFAM" id="SSF46689">
    <property type="entry name" value="Homeodomain-like"/>
    <property type="match status" value="1"/>
</dbReference>
<protein>
    <submittedName>
        <fullName evidence="5">TetR/AcrR family transcriptional regulator</fullName>
    </submittedName>
</protein>
<comment type="caution">
    <text evidence="5">The sequence shown here is derived from an EMBL/GenBank/DDBJ whole genome shotgun (WGS) entry which is preliminary data.</text>
</comment>
<dbReference type="OrthoDB" id="4726108at2"/>
<reference evidence="5 6" key="1">
    <citation type="submission" date="2019-03" db="EMBL/GenBank/DDBJ databases">
        <title>Draft genome sequences of novel Actinobacteria.</title>
        <authorList>
            <person name="Sahin N."/>
            <person name="Ay H."/>
            <person name="Saygin H."/>
        </authorList>
    </citation>
    <scope>NUCLEOTIDE SEQUENCE [LARGE SCALE GENOMIC DNA]</scope>
    <source>
        <strain evidence="5 6">JCM 30547</strain>
    </source>
</reference>
<keyword evidence="1" id="KW-0805">Transcription regulation</keyword>
<dbReference type="AlphaFoldDB" id="A0A4R4QIQ0"/>
<keyword evidence="6" id="KW-1185">Reference proteome</keyword>
<evidence type="ECO:0000256" key="3">
    <source>
        <dbReference type="ARBA" id="ARBA00023163"/>
    </source>
</evidence>
<dbReference type="Proteomes" id="UP000295075">
    <property type="component" value="Unassembled WGS sequence"/>
</dbReference>
<keyword evidence="3" id="KW-0804">Transcription</keyword>
<dbReference type="PANTHER" id="PTHR30055:SF234">
    <property type="entry name" value="HTH-TYPE TRANSCRIPTIONAL REGULATOR BETI"/>
    <property type="match status" value="1"/>
</dbReference>
<evidence type="ECO:0000256" key="2">
    <source>
        <dbReference type="ARBA" id="ARBA00023125"/>
    </source>
</evidence>
<dbReference type="Gene3D" id="1.10.357.10">
    <property type="entry name" value="Tetracycline Repressor, domain 2"/>
    <property type="match status" value="1"/>
</dbReference>
<gene>
    <name evidence="5" type="ORF">E1261_00885</name>
</gene>
<dbReference type="PANTHER" id="PTHR30055">
    <property type="entry name" value="HTH-TYPE TRANSCRIPTIONAL REGULATOR RUTR"/>
    <property type="match status" value="1"/>
</dbReference>
<evidence type="ECO:0000313" key="6">
    <source>
        <dbReference type="Proteomes" id="UP000295075"/>
    </source>
</evidence>
<accession>A0A4R4QIQ0</accession>
<dbReference type="EMBL" id="SMKA01000002">
    <property type="protein sequence ID" value="TDC35554.1"/>
    <property type="molecule type" value="Genomic_DNA"/>
</dbReference>
<evidence type="ECO:0000256" key="1">
    <source>
        <dbReference type="ARBA" id="ARBA00023015"/>
    </source>
</evidence>
<evidence type="ECO:0000313" key="5">
    <source>
        <dbReference type="EMBL" id="TDC35554.1"/>
    </source>
</evidence>
<feature type="domain" description="HTH tetR-type" evidence="4">
    <location>
        <begin position="12"/>
        <end position="59"/>
    </location>
</feature>
<proteinExistence type="predicted"/>
<organism evidence="5 6">
    <name type="scientific">Kribbella albertanoniae</name>
    <dbReference type="NCBI Taxonomy" id="1266829"/>
    <lineage>
        <taxon>Bacteria</taxon>
        <taxon>Bacillati</taxon>
        <taxon>Actinomycetota</taxon>
        <taxon>Actinomycetes</taxon>
        <taxon>Propionibacteriales</taxon>
        <taxon>Kribbellaceae</taxon>
        <taxon>Kribbella</taxon>
    </lineage>
</organism>
<dbReference type="Pfam" id="PF00440">
    <property type="entry name" value="TetR_N"/>
    <property type="match status" value="1"/>
</dbReference>
<dbReference type="InterPro" id="IPR009057">
    <property type="entry name" value="Homeodomain-like_sf"/>
</dbReference>
<name>A0A4R4QIQ0_9ACTN</name>
<evidence type="ECO:0000259" key="4">
    <source>
        <dbReference type="Pfam" id="PF00440"/>
    </source>
</evidence>